<evidence type="ECO:0000313" key="3">
    <source>
        <dbReference type="Proteomes" id="UP001364890"/>
    </source>
</evidence>
<evidence type="ECO:0000313" key="2">
    <source>
        <dbReference type="EMBL" id="MEI4770915.1"/>
    </source>
</evidence>
<dbReference type="EMBL" id="JBAWSY010000013">
    <property type="protein sequence ID" value="MEI4770915.1"/>
    <property type="molecule type" value="Genomic_DNA"/>
</dbReference>
<evidence type="ECO:0000259" key="1">
    <source>
        <dbReference type="Pfam" id="PF26395"/>
    </source>
</evidence>
<feature type="domain" description="Type II CBASS E2 protein" evidence="1">
    <location>
        <begin position="18"/>
        <end position="139"/>
    </location>
</feature>
<dbReference type="RefSeq" id="WP_336498482.1">
    <property type="nucleotide sequence ID" value="NZ_JBAWSY010000013.1"/>
</dbReference>
<accession>A0ABU8F7I2</accession>
<keyword evidence="3" id="KW-1185">Reference proteome</keyword>
<dbReference type="Proteomes" id="UP001364890">
    <property type="component" value="Unassembled WGS sequence"/>
</dbReference>
<reference evidence="2 3" key="1">
    <citation type="submission" date="2024-01" db="EMBL/GenBank/DDBJ databases">
        <title>Seven novel Bacillus-like species.</title>
        <authorList>
            <person name="Liu G."/>
        </authorList>
    </citation>
    <scope>NUCLEOTIDE SEQUENCE [LARGE SCALE GENOMIC DNA]</scope>
    <source>
        <strain evidence="2 3">FJAT-51614</strain>
    </source>
</reference>
<dbReference type="Pfam" id="PF26395">
    <property type="entry name" value="E2-CBASS"/>
    <property type="match status" value="1"/>
</dbReference>
<comment type="caution">
    <text evidence="2">The sequence shown here is derived from an EMBL/GenBank/DDBJ whole genome shotgun (WGS) entry which is preliminary data.</text>
</comment>
<dbReference type="InterPro" id="IPR058588">
    <property type="entry name" value="E2-CBASS"/>
</dbReference>
<organism evidence="2 3">
    <name type="scientific">Psychrobacillus mangrovi</name>
    <dbReference type="NCBI Taxonomy" id="3117745"/>
    <lineage>
        <taxon>Bacteria</taxon>
        <taxon>Bacillati</taxon>
        <taxon>Bacillota</taxon>
        <taxon>Bacilli</taxon>
        <taxon>Bacillales</taxon>
        <taxon>Bacillaceae</taxon>
        <taxon>Psychrobacillus</taxon>
    </lineage>
</organism>
<protein>
    <recommendedName>
        <fullName evidence="1">Type II CBASS E2 protein domain-containing protein</fullName>
    </recommendedName>
</protein>
<gene>
    <name evidence="2" type="ORF">WAX74_14930</name>
</gene>
<sequence>MAKKKIPYKKLFLPLAEQIVAMENDFPDFIAEWNKNVVTWTGNLQPTQLSKKYTVRIVYSLGMDQPDVTVLSPVLVKRGDESIPHVYPGNKLCLFQPKKKEWTKEKLISKTIVPWTSLWLYYYELWHATGEWLGGGEHPNKKKGKKYF</sequence>
<proteinExistence type="predicted"/>
<name>A0ABU8F7I2_9BACI</name>